<keyword evidence="2 7" id="KW-0255">Endonuclease</keyword>
<dbReference type="PANTHER" id="PTHR31290">
    <property type="entry name" value="UV-DAMAGE ENDONUCLEASE"/>
    <property type="match status" value="1"/>
</dbReference>
<dbReference type="PANTHER" id="PTHR31290:SF5">
    <property type="entry name" value="UV-DAMAGE ENDONUCLEASE"/>
    <property type="match status" value="1"/>
</dbReference>
<gene>
    <name evidence="7" type="primary">uvsE</name>
    <name evidence="7" type="ORF">H1191_04420</name>
</gene>
<comment type="caution">
    <text evidence="7">The sequence shown here is derived from an EMBL/GenBank/DDBJ whole genome shotgun (WGS) entry which is preliminary data.</text>
</comment>
<dbReference type="AlphaFoldDB" id="A0A7W1WPD2"/>
<keyword evidence="8" id="KW-1185">Reference proteome</keyword>
<dbReference type="RefSeq" id="WP_181750765.1">
    <property type="nucleotide sequence ID" value="NZ_JACEIQ010000002.1"/>
</dbReference>
<evidence type="ECO:0000256" key="6">
    <source>
        <dbReference type="ARBA" id="ARBA00023204"/>
    </source>
</evidence>
<reference evidence="7 8" key="1">
    <citation type="submission" date="2020-07" db="EMBL/GenBank/DDBJ databases">
        <authorList>
            <person name="Feng H."/>
        </authorList>
    </citation>
    <scope>NUCLEOTIDE SEQUENCE [LARGE SCALE GENOMIC DNA]</scope>
    <source>
        <strain evidence="8">s-10</strain>
    </source>
</reference>
<keyword evidence="3" id="KW-0227">DNA damage</keyword>
<organism evidence="7 8">
    <name type="scientific">Paenactinomyces guangxiensis</name>
    <dbReference type="NCBI Taxonomy" id="1490290"/>
    <lineage>
        <taxon>Bacteria</taxon>
        <taxon>Bacillati</taxon>
        <taxon>Bacillota</taxon>
        <taxon>Bacilli</taxon>
        <taxon>Bacillales</taxon>
        <taxon>Thermoactinomycetaceae</taxon>
        <taxon>Paenactinomyces</taxon>
    </lineage>
</organism>
<dbReference type="Gene3D" id="3.20.20.150">
    <property type="entry name" value="Divalent-metal-dependent TIM barrel enzymes"/>
    <property type="match status" value="1"/>
</dbReference>
<keyword evidence="5" id="KW-0378">Hydrolase</keyword>
<sequence>MLIRFGFVAMSMNVLNSSPSKTITVKTFKKIRDKNAAIRKIIRISKENIHNTRRIIYHAVANDIYFYRFSSRLIPLLGHPLLEGKDLIRELRREFKDLGNLIREKRMRVGFHPEHFTVLNSPKKNVVKASVQDLIHHVKMLRAMGLNSFYKCNIHVGGVYGNKESAGQRFIDHFKRLNPLIQAYICLENDDRTFTARETLDIAQRVGVPMVLDLHHHKVNNHGETVEELWPHIVQTWEKEKFPPKIHISSPKNDKEVLNHADFVNPNDLLPFLRIAQASTDRLDVMIEAKMKDEALFRLMDELEAIDGIERVNQASLKYLPF</sequence>
<evidence type="ECO:0000256" key="3">
    <source>
        <dbReference type="ARBA" id="ARBA00022763"/>
    </source>
</evidence>
<dbReference type="GO" id="GO:0006289">
    <property type="term" value="P:nucleotide-excision repair"/>
    <property type="evidence" value="ECO:0007669"/>
    <property type="project" value="InterPro"/>
</dbReference>
<evidence type="ECO:0000256" key="1">
    <source>
        <dbReference type="ARBA" id="ARBA00022722"/>
    </source>
</evidence>
<evidence type="ECO:0000313" key="7">
    <source>
        <dbReference type="EMBL" id="MBA4493545.1"/>
    </source>
</evidence>
<keyword evidence="4" id="KW-0228">DNA excision</keyword>
<dbReference type="GO" id="GO:0004519">
    <property type="term" value="F:endonuclease activity"/>
    <property type="evidence" value="ECO:0007669"/>
    <property type="project" value="UniProtKB-KW"/>
</dbReference>
<dbReference type="EMBL" id="JACEIQ010000002">
    <property type="protein sequence ID" value="MBA4493545.1"/>
    <property type="molecule type" value="Genomic_DNA"/>
</dbReference>
<name>A0A7W1WPD2_9BACL</name>
<dbReference type="NCBIfam" id="TIGR00629">
    <property type="entry name" value="uvde"/>
    <property type="match status" value="1"/>
</dbReference>
<protein>
    <submittedName>
        <fullName evidence="7">UV DNA damage repair endonuclease UvsE</fullName>
    </submittedName>
</protein>
<dbReference type="Proteomes" id="UP000535491">
    <property type="component" value="Unassembled WGS sequence"/>
</dbReference>
<evidence type="ECO:0000256" key="2">
    <source>
        <dbReference type="ARBA" id="ARBA00022759"/>
    </source>
</evidence>
<evidence type="ECO:0000313" key="8">
    <source>
        <dbReference type="Proteomes" id="UP000535491"/>
    </source>
</evidence>
<proteinExistence type="predicted"/>
<dbReference type="InterPro" id="IPR036237">
    <property type="entry name" value="Xyl_isomerase-like_sf"/>
</dbReference>
<dbReference type="Pfam" id="PF03851">
    <property type="entry name" value="UvdE"/>
    <property type="match status" value="1"/>
</dbReference>
<evidence type="ECO:0000256" key="4">
    <source>
        <dbReference type="ARBA" id="ARBA00022769"/>
    </source>
</evidence>
<dbReference type="SUPFAM" id="SSF51658">
    <property type="entry name" value="Xylose isomerase-like"/>
    <property type="match status" value="1"/>
</dbReference>
<evidence type="ECO:0000256" key="5">
    <source>
        <dbReference type="ARBA" id="ARBA00022801"/>
    </source>
</evidence>
<dbReference type="InterPro" id="IPR004601">
    <property type="entry name" value="UvdE"/>
</dbReference>
<accession>A0A7W1WPD2</accession>
<dbReference type="GO" id="GO:0009411">
    <property type="term" value="P:response to UV"/>
    <property type="evidence" value="ECO:0007669"/>
    <property type="project" value="InterPro"/>
</dbReference>
<keyword evidence="6" id="KW-0234">DNA repair</keyword>
<dbReference type="GO" id="GO:0016787">
    <property type="term" value="F:hydrolase activity"/>
    <property type="evidence" value="ECO:0007669"/>
    <property type="project" value="UniProtKB-KW"/>
</dbReference>
<keyword evidence="1" id="KW-0540">Nuclease</keyword>